<organism evidence="12 13">
    <name type="scientific">Spodoptera exigua</name>
    <name type="common">Beet armyworm</name>
    <name type="synonym">Noctua fulgens</name>
    <dbReference type="NCBI Taxonomy" id="7107"/>
    <lineage>
        <taxon>Eukaryota</taxon>
        <taxon>Metazoa</taxon>
        <taxon>Ecdysozoa</taxon>
        <taxon>Arthropoda</taxon>
        <taxon>Hexapoda</taxon>
        <taxon>Insecta</taxon>
        <taxon>Pterygota</taxon>
        <taxon>Neoptera</taxon>
        <taxon>Endopterygota</taxon>
        <taxon>Lepidoptera</taxon>
        <taxon>Glossata</taxon>
        <taxon>Ditrysia</taxon>
        <taxon>Noctuoidea</taxon>
        <taxon>Noctuidae</taxon>
        <taxon>Amphipyrinae</taxon>
        <taxon>Spodoptera</taxon>
    </lineage>
</organism>
<keyword evidence="6" id="KW-0805">Transcription regulation</keyword>
<keyword evidence="3" id="KW-0677">Repeat</keyword>
<feature type="domain" description="SET" evidence="11">
    <location>
        <begin position="46"/>
        <end position="136"/>
    </location>
</feature>
<proteinExistence type="predicted"/>
<evidence type="ECO:0000313" key="13">
    <source>
        <dbReference type="Proteomes" id="UP000648187"/>
    </source>
</evidence>
<evidence type="ECO:0000256" key="2">
    <source>
        <dbReference type="ARBA" id="ARBA00022723"/>
    </source>
</evidence>
<evidence type="ECO:0000256" key="6">
    <source>
        <dbReference type="ARBA" id="ARBA00023015"/>
    </source>
</evidence>
<evidence type="ECO:0000256" key="8">
    <source>
        <dbReference type="ARBA" id="ARBA00023163"/>
    </source>
</evidence>
<evidence type="ECO:0000256" key="7">
    <source>
        <dbReference type="ARBA" id="ARBA00023125"/>
    </source>
</evidence>
<name>A0A835GI33_SPOEX</name>
<dbReference type="PANTHER" id="PTHR16515:SF49">
    <property type="entry name" value="GASTRULA ZINC FINGER PROTEIN XLCGF49.1-LIKE-RELATED"/>
    <property type="match status" value="1"/>
</dbReference>
<keyword evidence="9" id="KW-0539">Nucleus</keyword>
<dbReference type="GO" id="GO:0010468">
    <property type="term" value="P:regulation of gene expression"/>
    <property type="evidence" value="ECO:0007669"/>
    <property type="project" value="TreeGrafter"/>
</dbReference>
<evidence type="ECO:0000256" key="9">
    <source>
        <dbReference type="ARBA" id="ARBA00023242"/>
    </source>
</evidence>
<keyword evidence="2" id="KW-0479">Metal-binding</keyword>
<dbReference type="Gene3D" id="3.30.160.60">
    <property type="entry name" value="Classic Zinc Finger"/>
    <property type="match status" value="2"/>
</dbReference>
<dbReference type="PANTHER" id="PTHR16515">
    <property type="entry name" value="PR DOMAIN ZINC FINGER PROTEIN"/>
    <property type="match status" value="1"/>
</dbReference>
<feature type="region of interest" description="Disordered" evidence="10">
    <location>
        <begin position="248"/>
        <end position="270"/>
    </location>
</feature>
<dbReference type="InterPro" id="IPR036236">
    <property type="entry name" value="Znf_C2H2_sf"/>
</dbReference>
<dbReference type="GO" id="GO:0005634">
    <property type="term" value="C:nucleus"/>
    <property type="evidence" value="ECO:0007669"/>
    <property type="project" value="UniProtKB-SubCell"/>
</dbReference>
<dbReference type="Proteomes" id="UP000648187">
    <property type="component" value="Unassembled WGS sequence"/>
</dbReference>
<feature type="compositionally biased region" description="Polar residues" evidence="10">
    <location>
        <begin position="221"/>
        <end position="231"/>
    </location>
</feature>
<dbReference type="Pfam" id="PF21549">
    <property type="entry name" value="PRDM2_PR"/>
    <property type="match status" value="1"/>
</dbReference>
<dbReference type="SUPFAM" id="SSF57667">
    <property type="entry name" value="beta-beta-alpha zinc fingers"/>
    <property type="match status" value="1"/>
</dbReference>
<evidence type="ECO:0000256" key="1">
    <source>
        <dbReference type="ARBA" id="ARBA00004123"/>
    </source>
</evidence>
<dbReference type="SMART" id="SM00355">
    <property type="entry name" value="ZnF_C2H2"/>
    <property type="match status" value="5"/>
</dbReference>
<accession>A0A835GI33</accession>
<comment type="subcellular location">
    <subcellularLocation>
        <location evidence="1">Nucleus</location>
    </subcellularLocation>
</comment>
<dbReference type="InterPro" id="IPR013087">
    <property type="entry name" value="Znf_C2H2_type"/>
</dbReference>
<dbReference type="PROSITE" id="PS50280">
    <property type="entry name" value="SET"/>
    <property type="match status" value="1"/>
</dbReference>
<dbReference type="EMBL" id="JACKWZ010000075">
    <property type="protein sequence ID" value="KAF9417222.1"/>
    <property type="molecule type" value="Genomic_DNA"/>
</dbReference>
<dbReference type="GO" id="GO:0008757">
    <property type="term" value="F:S-adenosylmethionine-dependent methyltransferase activity"/>
    <property type="evidence" value="ECO:0007669"/>
    <property type="project" value="UniProtKB-ARBA"/>
</dbReference>
<keyword evidence="7" id="KW-0238">DNA-binding</keyword>
<dbReference type="AlphaFoldDB" id="A0A835GI33"/>
<evidence type="ECO:0000259" key="11">
    <source>
        <dbReference type="PROSITE" id="PS50280"/>
    </source>
</evidence>
<evidence type="ECO:0000256" key="3">
    <source>
        <dbReference type="ARBA" id="ARBA00022737"/>
    </source>
</evidence>
<evidence type="ECO:0000256" key="4">
    <source>
        <dbReference type="ARBA" id="ARBA00022771"/>
    </source>
</evidence>
<evidence type="ECO:0000313" key="12">
    <source>
        <dbReference type="EMBL" id="KAF9417222.1"/>
    </source>
</evidence>
<comment type="caution">
    <text evidence="12">The sequence shown here is derived from an EMBL/GenBank/DDBJ whole genome shotgun (WGS) entry which is preliminary data.</text>
</comment>
<sequence>CEECSDFVYDYCAIHGPLLVVPDDKVPTKTGLPSYVPRAALTIPNVFLHLAPSIIPGAGLGVFSTLTLPRGIYNEHNRRSHVIDAADGNSSNWMRYVNCARHWKEQNLLAYQYKGQLYYRTIKIIPRFTELMVFYGSEFANALNINLTKYNNAKYYKEVTDIPRPLKTKKTIIQSQEIHTEEYFHIIEEDTKESNSNQTVSEITDKNINSQHAKVSENKSIDPSSMGTQKPENLLDQASIEDFKFFKTNDENHSKSPTNTEINTRIDSPKENNGKIFKKCEFCNKIMTRKHYNSHKQKHLNPDRYSCPFCSYKTFRRYALNQHVGKHTKTYKYSCDYCSFETNYGRNFRQHREKHENGVVKPKTPVRITEKICQVCGFKSFSRSVIDSHRKKHRNVKFSCDLCSFTTFHKFSLTRHCYSVHPSK</sequence>
<dbReference type="GO" id="GO:0008276">
    <property type="term" value="F:protein methyltransferase activity"/>
    <property type="evidence" value="ECO:0007669"/>
    <property type="project" value="UniProtKB-ARBA"/>
</dbReference>
<dbReference type="GO" id="GO:0003677">
    <property type="term" value="F:DNA binding"/>
    <property type="evidence" value="ECO:0007669"/>
    <property type="project" value="UniProtKB-KW"/>
</dbReference>
<dbReference type="Gene3D" id="2.170.270.10">
    <property type="entry name" value="SET domain"/>
    <property type="match status" value="2"/>
</dbReference>
<keyword evidence="8" id="KW-0804">Transcription</keyword>
<evidence type="ECO:0000256" key="10">
    <source>
        <dbReference type="SAM" id="MobiDB-lite"/>
    </source>
</evidence>
<dbReference type="InterPro" id="IPR050331">
    <property type="entry name" value="Zinc_finger"/>
</dbReference>
<keyword evidence="5" id="KW-0862">Zinc</keyword>
<dbReference type="InterPro" id="IPR001214">
    <property type="entry name" value="SET_dom"/>
</dbReference>
<dbReference type="InterPro" id="IPR046341">
    <property type="entry name" value="SET_dom_sf"/>
</dbReference>
<feature type="region of interest" description="Disordered" evidence="10">
    <location>
        <begin position="203"/>
        <end position="231"/>
    </location>
</feature>
<dbReference type="GO" id="GO:0008170">
    <property type="term" value="F:N-methyltransferase activity"/>
    <property type="evidence" value="ECO:0007669"/>
    <property type="project" value="UniProtKB-ARBA"/>
</dbReference>
<gene>
    <name evidence="12" type="ORF">HW555_005624</name>
</gene>
<feature type="compositionally biased region" description="Polar residues" evidence="10">
    <location>
        <begin position="255"/>
        <end position="266"/>
    </location>
</feature>
<dbReference type="SUPFAM" id="SSF82199">
    <property type="entry name" value="SET domain"/>
    <property type="match status" value="1"/>
</dbReference>
<evidence type="ECO:0000256" key="5">
    <source>
        <dbReference type="ARBA" id="ARBA00022833"/>
    </source>
</evidence>
<feature type="compositionally biased region" description="Polar residues" evidence="10">
    <location>
        <begin position="203"/>
        <end position="213"/>
    </location>
</feature>
<dbReference type="GO" id="GO:0008270">
    <property type="term" value="F:zinc ion binding"/>
    <property type="evidence" value="ECO:0007669"/>
    <property type="project" value="UniProtKB-KW"/>
</dbReference>
<keyword evidence="13" id="KW-1185">Reference proteome</keyword>
<protein>
    <recommendedName>
        <fullName evidence="11">SET domain-containing protein</fullName>
    </recommendedName>
</protein>
<feature type="non-terminal residue" evidence="12">
    <location>
        <position position="1"/>
    </location>
</feature>
<reference evidence="12" key="1">
    <citation type="submission" date="2020-08" db="EMBL/GenBank/DDBJ databases">
        <title>Spodoptera exigua strain:BAW_Kor-Di-RS1 Genome sequencing and assembly.</title>
        <authorList>
            <person name="Kim J."/>
            <person name="Nam H.Y."/>
            <person name="Kwon M."/>
            <person name="Choi J.H."/>
            <person name="Cho S.R."/>
            <person name="Kim G.-H."/>
        </authorList>
    </citation>
    <scope>NUCLEOTIDE SEQUENCE</scope>
    <source>
        <strain evidence="12">BAW_Kor-Di-RS1</strain>
        <tissue evidence="12">Whole-body</tissue>
    </source>
</reference>
<keyword evidence="4" id="KW-0863">Zinc-finger</keyword>